<gene>
    <name evidence="2" type="ORF">ASPSYDRAFT_394893</name>
</gene>
<organism evidence="2 3">
    <name type="scientific">Aspergillus sydowii CBS 593.65</name>
    <dbReference type="NCBI Taxonomy" id="1036612"/>
    <lineage>
        <taxon>Eukaryota</taxon>
        <taxon>Fungi</taxon>
        <taxon>Dikarya</taxon>
        <taxon>Ascomycota</taxon>
        <taxon>Pezizomycotina</taxon>
        <taxon>Eurotiomycetes</taxon>
        <taxon>Eurotiomycetidae</taxon>
        <taxon>Eurotiales</taxon>
        <taxon>Aspergillaceae</taxon>
        <taxon>Aspergillus</taxon>
        <taxon>Aspergillus subgen. Nidulantes</taxon>
    </lineage>
</organism>
<feature type="compositionally biased region" description="Basic and acidic residues" evidence="1">
    <location>
        <begin position="1"/>
        <end position="12"/>
    </location>
</feature>
<dbReference type="RefSeq" id="XP_040699767.1">
    <property type="nucleotide sequence ID" value="XM_040845910.1"/>
</dbReference>
<dbReference type="AlphaFoldDB" id="A0A1L9T996"/>
<feature type="region of interest" description="Disordered" evidence="1">
    <location>
        <begin position="1"/>
        <end position="67"/>
    </location>
</feature>
<proteinExistence type="predicted"/>
<dbReference type="GeneID" id="63761983"/>
<feature type="region of interest" description="Disordered" evidence="1">
    <location>
        <begin position="98"/>
        <end position="151"/>
    </location>
</feature>
<keyword evidence="3" id="KW-1185">Reference proteome</keyword>
<dbReference type="Proteomes" id="UP000184356">
    <property type="component" value="Unassembled WGS sequence"/>
</dbReference>
<dbReference type="EMBL" id="KV878591">
    <property type="protein sequence ID" value="OJJ55961.1"/>
    <property type="molecule type" value="Genomic_DNA"/>
</dbReference>
<accession>A0A1L9T996</accession>
<dbReference type="VEuPathDB" id="FungiDB:ASPSYDRAFT_394893"/>
<evidence type="ECO:0000256" key="1">
    <source>
        <dbReference type="SAM" id="MobiDB-lite"/>
    </source>
</evidence>
<feature type="compositionally biased region" description="Basic and acidic residues" evidence="1">
    <location>
        <begin position="125"/>
        <end position="140"/>
    </location>
</feature>
<evidence type="ECO:0000313" key="2">
    <source>
        <dbReference type="EMBL" id="OJJ55961.1"/>
    </source>
</evidence>
<reference evidence="3" key="1">
    <citation type="journal article" date="2017" name="Genome Biol.">
        <title>Comparative genomics reveals high biological diversity and specific adaptations in the industrially and medically important fungal genus Aspergillus.</title>
        <authorList>
            <person name="de Vries R.P."/>
            <person name="Riley R."/>
            <person name="Wiebenga A."/>
            <person name="Aguilar-Osorio G."/>
            <person name="Amillis S."/>
            <person name="Uchima C.A."/>
            <person name="Anderluh G."/>
            <person name="Asadollahi M."/>
            <person name="Askin M."/>
            <person name="Barry K."/>
            <person name="Battaglia E."/>
            <person name="Bayram O."/>
            <person name="Benocci T."/>
            <person name="Braus-Stromeyer S.A."/>
            <person name="Caldana C."/>
            <person name="Canovas D."/>
            <person name="Cerqueira G.C."/>
            <person name="Chen F."/>
            <person name="Chen W."/>
            <person name="Choi C."/>
            <person name="Clum A."/>
            <person name="Dos Santos R.A."/>
            <person name="Damasio A.R."/>
            <person name="Diallinas G."/>
            <person name="Emri T."/>
            <person name="Fekete E."/>
            <person name="Flipphi M."/>
            <person name="Freyberg S."/>
            <person name="Gallo A."/>
            <person name="Gournas C."/>
            <person name="Habgood R."/>
            <person name="Hainaut M."/>
            <person name="Harispe M.L."/>
            <person name="Henrissat B."/>
            <person name="Hilden K.S."/>
            <person name="Hope R."/>
            <person name="Hossain A."/>
            <person name="Karabika E."/>
            <person name="Karaffa L."/>
            <person name="Karanyi Z."/>
            <person name="Krasevec N."/>
            <person name="Kuo A."/>
            <person name="Kusch H."/>
            <person name="LaButti K."/>
            <person name="Lagendijk E.L."/>
            <person name="Lapidus A."/>
            <person name="Levasseur A."/>
            <person name="Lindquist E."/>
            <person name="Lipzen A."/>
            <person name="Logrieco A.F."/>
            <person name="MacCabe A."/>
            <person name="Maekelae M.R."/>
            <person name="Malavazi I."/>
            <person name="Melin P."/>
            <person name="Meyer V."/>
            <person name="Mielnichuk N."/>
            <person name="Miskei M."/>
            <person name="Molnar A.P."/>
            <person name="Mule G."/>
            <person name="Ngan C.Y."/>
            <person name="Orejas M."/>
            <person name="Orosz E."/>
            <person name="Ouedraogo J.P."/>
            <person name="Overkamp K.M."/>
            <person name="Park H.-S."/>
            <person name="Perrone G."/>
            <person name="Piumi F."/>
            <person name="Punt P.J."/>
            <person name="Ram A.F."/>
            <person name="Ramon A."/>
            <person name="Rauscher S."/>
            <person name="Record E."/>
            <person name="Riano-Pachon D.M."/>
            <person name="Robert V."/>
            <person name="Roehrig J."/>
            <person name="Ruller R."/>
            <person name="Salamov A."/>
            <person name="Salih N.S."/>
            <person name="Samson R.A."/>
            <person name="Sandor E."/>
            <person name="Sanguinetti M."/>
            <person name="Schuetze T."/>
            <person name="Sepcic K."/>
            <person name="Shelest E."/>
            <person name="Sherlock G."/>
            <person name="Sophianopoulou V."/>
            <person name="Squina F.M."/>
            <person name="Sun H."/>
            <person name="Susca A."/>
            <person name="Todd R.B."/>
            <person name="Tsang A."/>
            <person name="Unkles S.E."/>
            <person name="van de Wiele N."/>
            <person name="van Rossen-Uffink D."/>
            <person name="Oliveira J.V."/>
            <person name="Vesth T.C."/>
            <person name="Visser J."/>
            <person name="Yu J.-H."/>
            <person name="Zhou M."/>
            <person name="Andersen M.R."/>
            <person name="Archer D.B."/>
            <person name="Baker S.E."/>
            <person name="Benoit I."/>
            <person name="Brakhage A.A."/>
            <person name="Braus G.H."/>
            <person name="Fischer R."/>
            <person name="Frisvad J.C."/>
            <person name="Goldman G.H."/>
            <person name="Houbraken J."/>
            <person name="Oakley B."/>
            <person name="Pocsi I."/>
            <person name="Scazzocchio C."/>
            <person name="Seiboth B."/>
            <person name="vanKuyk P.A."/>
            <person name="Wortman J."/>
            <person name="Dyer P.S."/>
            <person name="Grigoriev I.V."/>
        </authorList>
    </citation>
    <scope>NUCLEOTIDE SEQUENCE [LARGE SCALE GENOMIC DNA]</scope>
    <source>
        <strain evidence="3">CBS 593.65</strain>
    </source>
</reference>
<protein>
    <submittedName>
        <fullName evidence="2">Uncharacterized protein</fullName>
    </submittedName>
</protein>
<name>A0A1L9T996_9EURO</name>
<sequence length="180" mass="20866">MEAERGWSDEQRRKRKQMDWIVGGKEETTKRNNPKILRYLRKWKSPPSPSSRSDVTLTGNGDIRHDQAPSQAMREGGILMAQLSEAAQGWRLMMETEDEGRGAALKQGMCRDGHEEHKKKKWKKKGDEENREKTDGIEKGKRTRTSTPLHTFNEPHCDRFILARLVMSTIRPIRLNNTLQ</sequence>
<evidence type="ECO:0000313" key="3">
    <source>
        <dbReference type="Proteomes" id="UP000184356"/>
    </source>
</evidence>